<dbReference type="PANTHER" id="PTHR43033">
    <property type="entry name" value="TRNA(ILE)-LYSIDINE SYNTHASE-RELATED"/>
    <property type="match status" value="1"/>
</dbReference>
<proteinExistence type="inferred from homology"/>
<dbReference type="SUPFAM" id="SSF52402">
    <property type="entry name" value="Adenine nucleotide alpha hydrolases-like"/>
    <property type="match status" value="1"/>
</dbReference>
<dbReference type="InterPro" id="IPR012094">
    <property type="entry name" value="tRNA_Ile_lys_synt"/>
</dbReference>
<dbReference type="InterPro" id="IPR012795">
    <property type="entry name" value="tRNA_Ile_lys_synt_N"/>
</dbReference>
<evidence type="ECO:0000256" key="1">
    <source>
        <dbReference type="ARBA" id="ARBA00013267"/>
    </source>
</evidence>
<dbReference type="GO" id="GO:0005524">
    <property type="term" value="F:ATP binding"/>
    <property type="evidence" value="ECO:0007669"/>
    <property type="project" value="UniProtKB-KW"/>
</dbReference>
<dbReference type="Gene3D" id="3.40.50.620">
    <property type="entry name" value="HUPs"/>
    <property type="match status" value="1"/>
</dbReference>
<feature type="domain" description="tRNA(Ile)-lysidine/2-thiocytidine synthase N-terminal" evidence="7">
    <location>
        <begin position="48"/>
        <end position="252"/>
    </location>
</feature>
<dbReference type="PANTHER" id="PTHR43033:SF5">
    <property type="entry name" value="TRNA(ILE)-LYSIDINE SYNTHETASE"/>
    <property type="match status" value="1"/>
</dbReference>
<accession>A0A1D1Z7H1</accession>
<dbReference type="EMBL" id="GDJX01005105">
    <property type="protein sequence ID" value="JAT62831.1"/>
    <property type="molecule type" value="Transcribed_RNA"/>
</dbReference>
<dbReference type="GO" id="GO:0008033">
    <property type="term" value="P:tRNA processing"/>
    <property type="evidence" value="ECO:0007669"/>
    <property type="project" value="UniProtKB-KW"/>
</dbReference>
<protein>
    <recommendedName>
        <fullName evidence="1">tRNA(Ile)-lysidine synthetase</fullName>
        <ecNumber evidence="1">6.3.4.19</ecNumber>
    </recommendedName>
</protein>
<keyword evidence="4" id="KW-0547">Nucleotide-binding</keyword>
<dbReference type="CDD" id="cd01992">
    <property type="entry name" value="TilS_N"/>
    <property type="match status" value="1"/>
</dbReference>
<evidence type="ECO:0000256" key="5">
    <source>
        <dbReference type="ARBA" id="ARBA00022840"/>
    </source>
</evidence>
<keyword evidence="5" id="KW-0067">ATP-binding</keyword>
<dbReference type="NCBIfam" id="TIGR02432">
    <property type="entry name" value="lysidine_TilS_N"/>
    <property type="match status" value="1"/>
</dbReference>
<organism evidence="8">
    <name type="scientific">Anthurium amnicola</name>
    <dbReference type="NCBI Taxonomy" id="1678845"/>
    <lineage>
        <taxon>Eukaryota</taxon>
        <taxon>Viridiplantae</taxon>
        <taxon>Streptophyta</taxon>
        <taxon>Embryophyta</taxon>
        <taxon>Tracheophyta</taxon>
        <taxon>Spermatophyta</taxon>
        <taxon>Magnoliopsida</taxon>
        <taxon>Liliopsida</taxon>
        <taxon>Araceae</taxon>
        <taxon>Pothoideae</taxon>
        <taxon>Potheae</taxon>
        <taxon>Anthurium</taxon>
    </lineage>
</organism>
<keyword evidence="3" id="KW-0819">tRNA processing</keyword>
<dbReference type="GO" id="GO:0032267">
    <property type="term" value="F:tRNA(Ile)-lysidine synthase activity"/>
    <property type="evidence" value="ECO:0007669"/>
    <property type="project" value="UniProtKB-EC"/>
</dbReference>
<gene>
    <name evidence="8" type="primary">tilS_19</name>
    <name evidence="8" type="ORF">g.81944</name>
</gene>
<evidence type="ECO:0000256" key="4">
    <source>
        <dbReference type="ARBA" id="ARBA00022741"/>
    </source>
</evidence>
<evidence type="ECO:0000313" key="8">
    <source>
        <dbReference type="EMBL" id="JAT62831.1"/>
    </source>
</evidence>
<keyword evidence="2" id="KW-0436">Ligase</keyword>
<dbReference type="AlphaFoldDB" id="A0A1D1Z7H1"/>
<evidence type="ECO:0000259" key="7">
    <source>
        <dbReference type="Pfam" id="PF01171"/>
    </source>
</evidence>
<sequence length="661" mass="73456">MLSCLRPTHHLPIRRFFSRSAAAPDIERYRESFAGRMAMAGIKPHHRIALGVSGGPDSMALCVLTAGWKSSGLTGERESSGFVDGLLGIVVDHRLRPESTEEANLVRERVLKMGIQCNIASCDWSDGRPKLGHLQEAAREMRYQIFQNVCNEQKIGVLLVAHHSDDQAELFVLRLSRNSGVLGLAGMAFASQLFPTHPHSHGQVSSNNGLLLVRPMLNLSKDDMYKICQGGFQEWVEDPSNQSPTFARNRIRISLRNLMSDTFRSELQALISACRLTRTYTEQICCSLIQQCVTVVDHGYSIIDLNKLNPSNVEDVCLSKLLAVLLQFVSQRHRPVRGGVSNLLLDYIRNIPCKTSLTAAGCYLCAVPKSKGTKIMISVSLESPQPSGTEISHKHSREGSCSLNEINEIMMVAKLYSGKSLDASDVPFLKATSSETVLKEAKELNIISESTYNSILLLKMEECKNFNAKTELKSDPEMRQKMESTSISRIQLHPGQSCHFMNRFLVTWECCEKTMQDIITPTDLDCNSKDAIMHCICGPCMIGHETASIRHMVDTDWTYLANMSKNHTPDFQGTLFSSAEEKEKNAVKTTCSNYVQLSAQGALQVLKSIPVPARRSLPVLVDSQDALLCIPSMQFQRWPDLLVTARFVPRVPLGGGFSSFL</sequence>
<comment type="catalytic activity">
    <reaction evidence="6">
        <text>cytidine(34) in tRNA(Ile2) + L-lysine + ATP = lysidine(34) in tRNA(Ile2) + AMP + diphosphate + H(+)</text>
        <dbReference type="Rhea" id="RHEA:43744"/>
        <dbReference type="Rhea" id="RHEA-COMP:10625"/>
        <dbReference type="Rhea" id="RHEA-COMP:10670"/>
        <dbReference type="ChEBI" id="CHEBI:15378"/>
        <dbReference type="ChEBI" id="CHEBI:30616"/>
        <dbReference type="ChEBI" id="CHEBI:32551"/>
        <dbReference type="ChEBI" id="CHEBI:33019"/>
        <dbReference type="ChEBI" id="CHEBI:82748"/>
        <dbReference type="ChEBI" id="CHEBI:83665"/>
        <dbReference type="ChEBI" id="CHEBI:456215"/>
        <dbReference type="EC" id="6.3.4.19"/>
    </reaction>
</comment>
<evidence type="ECO:0000256" key="2">
    <source>
        <dbReference type="ARBA" id="ARBA00022598"/>
    </source>
</evidence>
<dbReference type="InterPro" id="IPR014729">
    <property type="entry name" value="Rossmann-like_a/b/a_fold"/>
</dbReference>
<dbReference type="HAMAP" id="MF_01161">
    <property type="entry name" value="tRNA_Ile_lys_synt"/>
    <property type="match status" value="1"/>
</dbReference>
<dbReference type="InterPro" id="IPR011063">
    <property type="entry name" value="TilS/TtcA_N"/>
</dbReference>
<reference evidence="8" key="1">
    <citation type="submission" date="2015-07" db="EMBL/GenBank/DDBJ databases">
        <title>Transcriptome Assembly of Anthurium amnicola.</title>
        <authorList>
            <person name="Suzuki J."/>
        </authorList>
    </citation>
    <scope>NUCLEOTIDE SEQUENCE</scope>
</reference>
<dbReference type="EC" id="6.3.4.19" evidence="1"/>
<dbReference type="Pfam" id="PF01171">
    <property type="entry name" value="ATP_bind_3"/>
    <property type="match status" value="1"/>
</dbReference>
<evidence type="ECO:0000256" key="3">
    <source>
        <dbReference type="ARBA" id="ARBA00022694"/>
    </source>
</evidence>
<evidence type="ECO:0000256" key="6">
    <source>
        <dbReference type="ARBA" id="ARBA00048539"/>
    </source>
</evidence>
<name>A0A1D1Z7H1_9ARAE</name>